<dbReference type="Proteomes" id="UP001066276">
    <property type="component" value="Chromosome 6"/>
</dbReference>
<keyword evidence="2" id="KW-1185">Reference proteome</keyword>
<protein>
    <submittedName>
        <fullName evidence="1">Uncharacterized protein</fullName>
    </submittedName>
</protein>
<dbReference type="AlphaFoldDB" id="A0AAV7R2R4"/>
<dbReference type="EMBL" id="JANPWB010000010">
    <property type="protein sequence ID" value="KAJ1145038.1"/>
    <property type="molecule type" value="Genomic_DNA"/>
</dbReference>
<comment type="caution">
    <text evidence="1">The sequence shown here is derived from an EMBL/GenBank/DDBJ whole genome shotgun (WGS) entry which is preliminary data.</text>
</comment>
<name>A0AAV7R2R4_PLEWA</name>
<evidence type="ECO:0000313" key="2">
    <source>
        <dbReference type="Proteomes" id="UP001066276"/>
    </source>
</evidence>
<proteinExistence type="predicted"/>
<gene>
    <name evidence="1" type="ORF">NDU88_011330</name>
</gene>
<reference evidence="1" key="1">
    <citation type="journal article" date="2022" name="bioRxiv">
        <title>Sequencing and chromosome-scale assembly of the giantPleurodeles waltlgenome.</title>
        <authorList>
            <person name="Brown T."/>
            <person name="Elewa A."/>
            <person name="Iarovenko S."/>
            <person name="Subramanian E."/>
            <person name="Araus A.J."/>
            <person name="Petzold A."/>
            <person name="Susuki M."/>
            <person name="Suzuki K.-i.T."/>
            <person name="Hayashi T."/>
            <person name="Toyoda A."/>
            <person name="Oliveira C."/>
            <person name="Osipova E."/>
            <person name="Leigh N.D."/>
            <person name="Simon A."/>
            <person name="Yun M.H."/>
        </authorList>
    </citation>
    <scope>NUCLEOTIDE SEQUENCE</scope>
    <source>
        <strain evidence="1">20211129_DDA</strain>
        <tissue evidence="1">Liver</tissue>
    </source>
</reference>
<accession>A0AAV7R2R4</accession>
<sequence length="172" mass="19136">MYLSVPSLMYSCELDEGEQAVPLEFLRLYVSHTLLWLVPCSDSSSQPSTVLRNLLEDVQLTVPYLRHKAGSTARATVALRKMVELVSALPRVQHWRSLLAGRVNMLLLGPQAGSSASEPWPAALTPAYQTQHFQFMNLTLSQASPSLSSNDYIKEDMKTQDELDDSMRGVPV</sequence>
<evidence type="ECO:0000313" key="1">
    <source>
        <dbReference type="EMBL" id="KAJ1145038.1"/>
    </source>
</evidence>
<organism evidence="1 2">
    <name type="scientific">Pleurodeles waltl</name>
    <name type="common">Iberian ribbed newt</name>
    <dbReference type="NCBI Taxonomy" id="8319"/>
    <lineage>
        <taxon>Eukaryota</taxon>
        <taxon>Metazoa</taxon>
        <taxon>Chordata</taxon>
        <taxon>Craniata</taxon>
        <taxon>Vertebrata</taxon>
        <taxon>Euteleostomi</taxon>
        <taxon>Amphibia</taxon>
        <taxon>Batrachia</taxon>
        <taxon>Caudata</taxon>
        <taxon>Salamandroidea</taxon>
        <taxon>Salamandridae</taxon>
        <taxon>Pleurodelinae</taxon>
        <taxon>Pleurodeles</taxon>
    </lineage>
</organism>